<dbReference type="PANTHER" id="PTHR22642:SF2">
    <property type="entry name" value="PROTEIN LONG AFTER FAR-RED 3"/>
    <property type="match status" value="1"/>
</dbReference>
<dbReference type="Proteomes" id="UP000253090">
    <property type="component" value="Unassembled WGS sequence"/>
</dbReference>
<dbReference type="Pfam" id="PF07969">
    <property type="entry name" value="Amidohydro_3"/>
    <property type="match status" value="1"/>
</dbReference>
<dbReference type="Gene3D" id="3.20.20.140">
    <property type="entry name" value="Metal-dependent hydrolases"/>
    <property type="match status" value="1"/>
</dbReference>
<dbReference type="PANTHER" id="PTHR22642">
    <property type="entry name" value="IMIDAZOLONEPROPIONASE"/>
    <property type="match status" value="1"/>
</dbReference>
<dbReference type="InterPro" id="IPR011059">
    <property type="entry name" value="Metal-dep_hydrolase_composite"/>
</dbReference>
<sequence>MTERADLVLVSDSLFTGLADKPEPGYVAVSGNVITSVGPKEEADAWIGPDTVVRDFGGALITAGFHDNHTFFTGSVLITLGLDLSGCGSWEEALESVKTYAAGLPEGSDIYGHGWPGEAWGEEPPQAPLDEVFPGRAVALFNAERSYCWMNAKAMEKYRFTPDACHPEAVAELLRELASDKEQMARKFTDFGAMLAKRGVTSIKDIAFDDYLGMLDILESLEKEGRLGVRVNFCSQPNSRPIDFAFGERCTADYQGDFLRFQGYKLMTDGIIADFTGDLLEPYANDAATTNRKPVDYGKVRQAALEADRRSFKVCIHAEGDAAVRQAVGILEECREQSGTKLRHSIANLELTHPDDLQRMGQADIVAEVYSQILLMNDSEESAYMREFAGEEREGNFYNYGTMRREGVVVTMGTDLPLMYPSVPDSLYAVTARKFADGSPEGGWHKENGLSMAEVLKAWTISGAYHNGLEDKTGTLEPGKYADIAVLNRDLFQTPEEEWRDAKVIFTLLHGRIVHDKG</sequence>
<dbReference type="Gene3D" id="3.10.310.70">
    <property type="match status" value="1"/>
</dbReference>
<dbReference type="SUPFAM" id="SSF51556">
    <property type="entry name" value="Metallo-dependent hydrolases"/>
    <property type="match status" value="1"/>
</dbReference>
<keyword evidence="3" id="KW-1185">Reference proteome</keyword>
<gene>
    <name evidence="2" type="ORF">DFP94_10764</name>
</gene>
<dbReference type="InterPro" id="IPR013108">
    <property type="entry name" value="Amidohydro_3"/>
</dbReference>
<dbReference type="Gene3D" id="2.30.40.10">
    <property type="entry name" value="Urease, subunit C, domain 1"/>
    <property type="match status" value="1"/>
</dbReference>
<protein>
    <recommendedName>
        <fullName evidence="1">Amidohydrolase 3 domain-containing protein</fullName>
    </recommendedName>
</protein>
<proteinExistence type="predicted"/>
<dbReference type="SUPFAM" id="SSF51338">
    <property type="entry name" value="Composite domain of metallo-dependent hydrolases"/>
    <property type="match status" value="1"/>
</dbReference>
<name>A0A369B9B3_9BACL</name>
<dbReference type="GO" id="GO:0016810">
    <property type="term" value="F:hydrolase activity, acting on carbon-nitrogen (but not peptide) bonds"/>
    <property type="evidence" value="ECO:0007669"/>
    <property type="project" value="InterPro"/>
</dbReference>
<dbReference type="AlphaFoldDB" id="A0A369B9B3"/>
<dbReference type="EMBL" id="QPJW01000007">
    <property type="protein sequence ID" value="RCX18110.1"/>
    <property type="molecule type" value="Genomic_DNA"/>
</dbReference>
<comment type="caution">
    <text evidence="2">The sequence shown here is derived from an EMBL/GenBank/DDBJ whole genome shotgun (WGS) entry which is preliminary data.</text>
</comment>
<organism evidence="2 3">
    <name type="scientific">Fontibacillus phaseoli</name>
    <dbReference type="NCBI Taxonomy" id="1416533"/>
    <lineage>
        <taxon>Bacteria</taxon>
        <taxon>Bacillati</taxon>
        <taxon>Bacillota</taxon>
        <taxon>Bacilli</taxon>
        <taxon>Bacillales</taxon>
        <taxon>Paenibacillaceae</taxon>
        <taxon>Fontibacillus</taxon>
    </lineage>
</organism>
<feature type="domain" description="Amidohydrolase 3" evidence="1">
    <location>
        <begin position="53"/>
        <end position="515"/>
    </location>
</feature>
<evidence type="ECO:0000313" key="3">
    <source>
        <dbReference type="Proteomes" id="UP000253090"/>
    </source>
</evidence>
<reference evidence="2 3" key="1">
    <citation type="submission" date="2018-07" db="EMBL/GenBank/DDBJ databases">
        <title>Genomic Encyclopedia of Type Strains, Phase III (KMG-III): the genomes of soil and plant-associated and newly described type strains.</title>
        <authorList>
            <person name="Whitman W."/>
        </authorList>
    </citation>
    <scope>NUCLEOTIDE SEQUENCE [LARGE SCALE GENOMIC DNA]</scope>
    <source>
        <strain evidence="2 3">CECT 8333</strain>
    </source>
</reference>
<evidence type="ECO:0000259" key="1">
    <source>
        <dbReference type="Pfam" id="PF07969"/>
    </source>
</evidence>
<evidence type="ECO:0000313" key="2">
    <source>
        <dbReference type="EMBL" id="RCX18110.1"/>
    </source>
</evidence>
<accession>A0A369B9B3</accession>
<dbReference type="RefSeq" id="WP_245954921.1">
    <property type="nucleotide sequence ID" value="NZ_QPJW01000007.1"/>
</dbReference>
<dbReference type="InterPro" id="IPR032466">
    <property type="entry name" value="Metal_Hydrolase"/>
</dbReference>